<dbReference type="InterPro" id="IPR001173">
    <property type="entry name" value="Glyco_trans_2-like"/>
</dbReference>
<reference evidence="2 3" key="1">
    <citation type="submission" date="2017-06" db="EMBL/GenBank/DDBJ databases">
        <authorList>
            <consortium name="Pathogen Informatics"/>
        </authorList>
    </citation>
    <scope>NUCLEOTIDE SEQUENCE [LARGE SCALE GENOMIC DNA]</scope>
    <source>
        <strain evidence="2 3">NCTC13490</strain>
    </source>
</reference>
<protein>
    <submittedName>
        <fullName evidence="2">Chondroitin polymerase</fullName>
    </submittedName>
</protein>
<accession>A0A239X7Q3</accession>
<dbReference type="RefSeq" id="WP_095071166.1">
    <property type="nucleotide sequence ID" value="NZ_LT906465.1"/>
</dbReference>
<evidence type="ECO:0000259" key="1">
    <source>
        <dbReference type="Pfam" id="PF00535"/>
    </source>
</evidence>
<dbReference type="Pfam" id="PF00535">
    <property type="entry name" value="Glycos_transf_2"/>
    <property type="match status" value="1"/>
</dbReference>
<evidence type="ECO:0000313" key="2">
    <source>
        <dbReference type="EMBL" id="SNV42436.1"/>
    </source>
</evidence>
<dbReference type="AlphaFoldDB" id="A0A239X7Q3"/>
<dbReference type="Proteomes" id="UP000215196">
    <property type="component" value="Chromosome 1"/>
</dbReference>
<gene>
    <name evidence="2" type="primary">kfoC_1</name>
    <name evidence="2" type="ORF">SAMEA4412677_01087</name>
</gene>
<dbReference type="GO" id="GO:0016758">
    <property type="term" value="F:hexosyltransferase activity"/>
    <property type="evidence" value="ECO:0007669"/>
    <property type="project" value="UniProtKB-ARBA"/>
</dbReference>
<dbReference type="SUPFAM" id="SSF53448">
    <property type="entry name" value="Nucleotide-diphospho-sugar transferases"/>
    <property type="match status" value="1"/>
</dbReference>
<dbReference type="PANTHER" id="PTHR22916">
    <property type="entry name" value="GLYCOSYLTRANSFERASE"/>
    <property type="match status" value="1"/>
</dbReference>
<dbReference type="PANTHER" id="PTHR22916:SF3">
    <property type="entry name" value="UDP-GLCNAC:BETAGAL BETA-1,3-N-ACETYLGLUCOSAMINYLTRANSFERASE-LIKE PROTEIN 1"/>
    <property type="match status" value="1"/>
</dbReference>
<dbReference type="InterPro" id="IPR029044">
    <property type="entry name" value="Nucleotide-diphossugar_trans"/>
</dbReference>
<evidence type="ECO:0000313" key="3">
    <source>
        <dbReference type="Proteomes" id="UP000215196"/>
    </source>
</evidence>
<organism evidence="2 3">
    <name type="scientific">Chryseobacterium taklimakanense</name>
    <dbReference type="NCBI Taxonomy" id="536441"/>
    <lineage>
        <taxon>Bacteria</taxon>
        <taxon>Pseudomonadati</taxon>
        <taxon>Bacteroidota</taxon>
        <taxon>Flavobacteriia</taxon>
        <taxon>Flavobacteriales</taxon>
        <taxon>Weeksellaceae</taxon>
        <taxon>Chryseobacterium group</taxon>
        <taxon>Chryseobacterium</taxon>
    </lineage>
</organism>
<keyword evidence="3" id="KW-1185">Reference proteome</keyword>
<sequence>MTVSIGMATYNGENYVAEQINSILPQLSNSDELIIVDDGSKDKTVEIIKSFSDEKIKSFTNEKNLGHVKTFERIISLCRNELIFMCDQDDIWSSNKVEIFKKHFFEEDALLISDNSHYINKYGNRIEFKMCEISTLDSKNFSKNILDIYLGRAGYYGCGMAFRKELKDVIMPIADYVESHDLWIAMAANLLHSNLHIDERTHFRRIHGENDSLKSRKLLKKINSRIIFIKSQIELQKRISKYNRLNQVKLDKKKKTA</sequence>
<dbReference type="Gene3D" id="3.90.550.10">
    <property type="entry name" value="Spore Coat Polysaccharide Biosynthesis Protein SpsA, Chain A"/>
    <property type="match status" value="1"/>
</dbReference>
<feature type="domain" description="Glycosyltransferase 2-like" evidence="1">
    <location>
        <begin position="4"/>
        <end position="166"/>
    </location>
</feature>
<name>A0A239X7Q3_9FLAO</name>
<proteinExistence type="predicted"/>
<dbReference type="KEGG" id="ctak:4412677_01087"/>
<dbReference type="EMBL" id="LT906465">
    <property type="protein sequence ID" value="SNV42436.1"/>
    <property type="molecule type" value="Genomic_DNA"/>
</dbReference>